<evidence type="ECO:0000256" key="1">
    <source>
        <dbReference type="SAM" id="MobiDB-lite"/>
    </source>
</evidence>
<feature type="region of interest" description="Disordered" evidence="1">
    <location>
        <begin position="281"/>
        <end position="303"/>
    </location>
</feature>
<dbReference type="EMBL" id="GDHC01016857">
    <property type="protein sequence ID" value="JAQ01772.1"/>
    <property type="molecule type" value="Transcribed_RNA"/>
</dbReference>
<dbReference type="PANTHER" id="PTHR45749:SF21">
    <property type="entry name" value="DUF4371 DOMAIN-CONTAINING PROTEIN"/>
    <property type="match status" value="1"/>
</dbReference>
<sequence>MATKRDFDVGNDNAANEDLVPAKIGRLEDDEEHDLVIDLPPEDVEETDSEVSKQNVTSCQSNHGESDKSELNVDVESNLEQGVIEEGVKERLSTVTQMNKNVNQDTIDENDLITLQVKDSQNPDAEIADKSGEVENAEIGAHRDQVENAGIAAHRDEVENAESVLEMDHEVLISDQSSQHESDSGDSIVEFVGTCESNSGSAEKTNADFETSNSEGGNSNCVVVSKESTQGSVHAIYPRNHIDEAIDRVIENSTRYCDEQNVIDLSSDEICDSGDQVIDISSDSEEEDSNSQNPTDEDNRKSTNIHRFIRIMPRVSSQGGPVGKSLSKTKTVIIGTPTTSNHAIVIPRHQSSLTFGSITSSAQSSAIHCVPETMTASDSTSATRVPSGNVPILPKVPITVRASTVAVPANVPILLKPAVKILPKPVPSEMPAQLDEELVPDINNLLAVPPQAPADVVDTEDQTHKGCVIKTLLAKSFTGDGMSDTRRLEVLLTGRPCPVMSTSTYNIDQKGQLELYKTIPWLTGSSELNRWYCWPCLLYCPSESWSWDPKKFNKANFLVAAEKHEIKSEHLEAAVRMKTHELGIKKNLHAPTIQSKNENVRRNRHFFKLLVEVVCTVKKKLNNMYTSQVDCIDLINLISTYDSELKDYLRQLSKSSKDAPANLVSSYVGGVLASVEKQIRSKIKSDLDETRFVCLILEDTSDVVDKSWVSVIARFVNEKGDVFERFVKFVEVGYGRTPADILPLFQKIVKELDCADKLVAFTYGGTFIEPPLTSMFNSQVSSLYPTAQFFHYKEHDFRRLICQALSHLKYTRGFFQCISDLSDFFESTPNAVKTLVAIDKDIHDDQQTLVWDFSSGFIKTIQDHYASIVKFLMKIIAWPSDWTGEAAIQAPYFLNVLRKVQNRFFIVLLSKIFTAVEPLTKAKEENIDVDEWKLLAKRAALALFLMKKYSFDEVVELACSNSLSKESISSDSVTSLEMKSALYKDTYNEIIDYVATIISSRNNGAELSFIRLQNFMQPLENTESDNRSSIINRIVLNMKISDVSRLEPQIKFFRTNKFFNNKSFSHSIRYFNELAFGEFLPDLSKLLQLLVTIPTIHSSEPSLKPKIKRVKTYIRGKEELNSVDALMWIEKDMIDKLQEEPRFYDNVIDIFVEYYCNSRSFPLN</sequence>
<reference evidence="2" key="1">
    <citation type="journal article" date="2016" name="Gigascience">
        <title>De novo construction of an expanded transcriptome assembly for the western tarnished plant bug, Lygus hesperus.</title>
        <authorList>
            <person name="Tassone E.E."/>
            <person name="Geib S.M."/>
            <person name="Hall B."/>
            <person name="Fabrick J.A."/>
            <person name="Brent C.S."/>
            <person name="Hull J.J."/>
        </authorList>
    </citation>
    <scope>NUCLEOTIDE SEQUENCE</scope>
</reference>
<dbReference type="PANTHER" id="PTHR45749">
    <property type="match status" value="1"/>
</dbReference>
<feature type="compositionally biased region" description="Polar residues" evidence="1">
    <location>
        <begin position="52"/>
        <end position="63"/>
    </location>
</feature>
<evidence type="ECO:0000313" key="2">
    <source>
        <dbReference type="EMBL" id="JAQ01772.1"/>
    </source>
</evidence>
<dbReference type="AlphaFoldDB" id="A0A146L3K9"/>
<accession>A0A146L3K9</accession>
<feature type="region of interest" description="Disordered" evidence="1">
    <location>
        <begin position="1"/>
        <end position="73"/>
    </location>
</feature>
<feature type="region of interest" description="Disordered" evidence="1">
    <location>
        <begin position="197"/>
        <end position="216"/>
    </location>
</feature>
<proteinExistence type="predicted"/>
<name>A0A146L3K9_LYGHE</name>
<gene>
    <name evidence="2" type="ORF">g.75950</name>
</gene>
<organism evidence="2">
    <name type="scientific">Lygus hesperus</name>
    <name type="common">Western plant bug</name>
    <dbReference type="NCBI Taxonomy" id="30085"/>
    <lineage>
        <taxon>Eukaryota</taxon>
        <taxon>Metazoa</taxon>
        <taxon>Ecdysozoa</taxon>
        <taxon>Arthropoda</taxon>
        <taxon>Hexapoda</taxon>
        <taxon>Insecta</taxon>
        <taxon>Pterygota</taxon>
        <taxon>Neoptera</taxon>
        <taxon>Paraneoptera</taxon>
        <taxon>Hemiptera</taxon>
        <taxon>Heteroptera</taxon>
        <taxon>Panheteroptera</taxon>
        <taxon>Cimicomorpha</taxon>
        <taxon>Miridae</taxon>
        <taxon>Mirini</taxon>
        <taxon>Lygus</taxon>
    </lineage>
</organism>
<protein>
    <submittedName>
        <fullName evidence="2">Uncharacterized protein</fullName>
    </submittedName>
</protein>
<feature type="compositionally biased region" description="Acidic residues" evidence="1">
    <location>
        <begin position="40"/>
        <end position="49"/>
    </location>
</feature>